<accession>A0AA37W4R4</accession>
<reference evidence="1" key="1">
    <citation type="journal article" date="2014" name="Int. J. Syst. Evol. Microbiol.">
        <title>Complete genome sequence of Corynebacterium casei LMG S-19264T (=DSM 44701T), isolated from a smear-ripened cheese.</title>
        <authorList>
            <consortium name="US DOE Joint Genome Institute (JGI-PGF)"/>
            <person name="Walter F."/>
            <person name="Albersmeier A."/>
            <person name="Kalinowski J."/>
            <person name="Ruckert C."/>
        </authorList>
    </citation>
    <scope>NUCLEOTIDE SEQUENCE</scope>
    <source>
        <strain evidence="1">NBRC 110071</strain>
    </source>
</reference>
<dbReference type="AlphaFoldDB" id="A0AA37W4R4"/>
<name>A0AA37W4R4_9GAMM</name>
<protein>
    <recommendedName>
        <fullName evidence="3">Solute-binding protein family 3/N-terminal domain-containing protein</fullName>
    </recommendedName>
</protein>
<gene>
    <name evidence="1" type="ORF">GCM10007876_08350</name>
</gene>
<proteinExistence type="predicted"/>
<evidence type="ECO:0000313" key="2">
    <source>
        <dbReference type="Proteomes" id="UP001161389"/>
    </source>
</evidence>
<reference evidence="1" key="2">
    <citation type="submission" date="2023-01" db="EMBL/GenBank/DDBJ databases">
        <title>Draft genome sequence of Litoribrevibacter albus strain NBRC 110071.</title>
        <authorList>
            <person name="Sun Q."/>
            <person name="Mori K."/>
        </authorList>
    </citation>
    <scope>NUCLEOTIDE SEQUENCE</scope>
    <source>
        <strain evidence="1">NBRC 110071</strain>
    </source>
</reference>
<keyword evidence="2" id="KW-1185">Reference proteome</keyword>
<dbReference type="RefSeq" id="WP_431356881.1">
    <property type="nucleotide sequence ID" value="NZ_BSNM01000003.1"/>
</dbReference>
<dbReference type="Gene3D" id="3.40.190.10">
    <property type="entry name" value="Periplasmic binding protein-like II"/>
    <property type="match status" value="2"/>
</dbReference>
<evidence type="ECO:0000313" key="1">
    <source>
        <dbReference type="EMBL" id="GLQ30357.1"/>
    </source>
</evidence>
<sequence length="117" mass="13776">MIRGYNFPDEFWNFLKNNDIKYFEVTHETQLFNMLKAGRIDFLAGEIIVIRNMIQDQEGDFTILEDYPIQVKPMYLAFSKASVDKGFVESFSKALKEVKQTPDYAPLCEKYRVLCTR</sequence>
<dbReference type="Proteomes" id="UP001161389">
    <property type="component" value="Unassembled WGS sequence"/>
</dbReference>
<evidence type="ECO:0008006" key="3">
    <source>
        <dbReference type="Google" id="ProtNLM"/>
    </source>
</evidence>
<organism evidence="1 2">
    <name type="scientific">Litoribrevibacter albus</name>
    <dbReference type="NCBI Taxonomy" id="1473156"/>
    <lineage>
        <taxon>Bacteria</taxon>
        <taxon>Pseudomonadati</taxon>
        <taxon>Pseudomonadota</taxon>
        <taxon>Gammaproteobacteria</taxon>
        <taxon>Oceanospirillales</taxon>
        <taxon>Oceanospirillaceae</taxon>
        <taxon>Litoribrevibacter</taxon>
    </lineage>
</organism>
<dbReference type="SUPFAM" id="SSF53850">
    <property type="entry name" value="Periplasmic binding protein-like II"/>
    <property type="match status" value="1"/>
</dbReference>
<dbReference type="EMBL" id="BSNM01000003">
    <property type="protein sequence ID" value="GLQ30357.1"/>
    <property type="molecule type" value="Genomic_DNA"/>
</dbReference>
<comment type="caution">
    <text evidence="1">The sequence shown here is derived from an EMBL/GenBank/DDBJ whole genome shotgun (WGS) entry which is preliminary data.</text>
</comment>